<protein>
    <submittedName>
        <fullName evidence="2">Uncharacterized protein</fullName>
    </submittedName>
</protein>
<feature type="transmembrane region" description="Helical" evidence="1">
    <location>
        <begin position="101"/>
        <end position="120"/>
    </location>
</feature>
<feature type="transmembrane region" description="Helical" evidence="1">
    <location>
        <begin position="12"/>
        <end position="30"/>
    </location>
</feature>
<dbReference type="EMBL" id="UINC01010267">
    <property type="protein sequence ID" value="SVA45749.1"/>
    <property type="molecule type" value="Genomic_DNA"/>
</dbReference>
<sequence>MNAKSLHNLTTIPFLIMGLCAFFLGLGWIFSSEPWMLDKAANTILLDESYENLFSKTINRNLPKYLTLLYRFFGLWVSSLGLLLLSYTIVTRLGSGMARGFLHSTFFITLVGISLIEYVFIPSSPFVYLTIVLWLLWAISVWAGLQLKKHVH</sequence>
<feature type="transmembrane region" description="Helical" evidence="1">
    <location>
        <begin position="126"/>
        <end position="145"/>
    </location>
</feature>
<keyword evidence="1" id="KW-0472">Membrane</keyword>
<organism evidence="2">
    <name type="scientific">marine metagenome</name>
    <dbReference type="NCBI Taxonomy" id="408172"/>
    <lineage>
        <taxon>unclassified sequences</taxon>
        <taxon>metagenomes</taxon>
        <taxon>ecological metagenomes</taxon>
    </lineage>
</organism>
<evidence type="ECO:0000256" key="1">
    <source>
        <dbReference type="SAM" id="Phobius"/>
    </source>
</evidence>
<accession>A0A381VZL4</accession>
<dbReference type="AlphaFoldDB" id="A0A381VZL4"/>
<feature type="transmembrane region" description="Helical" evidence="1">
    <location>
        <begin position="68"/>
        <end position="89"/>
    </location>
</feature>
<keyword evidence="1" id="KW-1133">Transmembrane helix</keyword>
<keyword evidence="1" id="KW-0812">Transmembrane</keyword>
<proteinExistence type="predicted"/>
<reference evidence="2" key="1">
    <citation type="submission" date="2018-05" db="EMBL/GenBank/DDBJ databases">
        <authorList>
            <person name="Lanie J.A."/>
            <person name="Ng W.-L."/>
            <person name="Kazmierczak K.M."/>
            <person name="Andrzejewski T.M."/>
            <person name="Davidsen T.M."/>
            <person name="Wayne K.J."/>
            <person name="Tettelin H."/>
            <person name="Glass J.I."/>
            <person name="Rusch D."/>
            <person name="Podicherti R."/>
            <person name="Tsui H.-C.T."/>
            <person name="Winkler M.E."/>
        </authorList>
    </citation>
    <scope>NUCLEOTIDE SEQUENCE</scope>
</reference>
<evidence type="ECO:0000313" key="2">
    <source>
        <dbReference type="EMBL" id="SVA45749.1"/>
    </source>
</evidence>
<name>A0A381VZL4_9ZZZZ</name>
<gene>
    <name evidence="2" type="ORF">METZ01_LOCUS98603</name>
</gene>